<dbReference type="RefSeq" id="WP_407884722.1">
    <property type="nucleotide sequence ID" value="NZ_BQXO01000006.1"/>
</dbReference>
<protein>
    <submittedName>
        <fullName evidence="1">Uncharacterized protein</fullName>
    </submittedName>
</protein>
<evidence type="ECO:0000313" key="2">
    <source>
        <dbReference type="Proteomes" id="UP001628078"/>
    </source>
</evidence>
<sequence length="114" mass="13254">MAEQLLAIDELDHSAQTTAVTDFAKFYIGLWQQSNLELISTYDHQHGYIDNINHELTLNQSFTPEERLTTSVNFNSDDYRQLLHEIGLRFYTNGHSEIPWSGWYQQQFAQLATA</sequence>
<reference evidence="1 2" key="1">
    <citation type="submission" date="2022-03" db="EMBL/GenBank/DDBJ databases">
        <title>Draft genome sequence of Furfurilactobacillus curtus JCM 31185.</title>
        <authorList>
            <person name="Suzuki S."/>
            <person name="Endo A."/>
            <person name="Kajikawa A."/>
        </authorList>
    </citation>
    <scope>NUCLEOTIDE SEQUENCE [LARGE SCALE GENOMIC DNA]</scope>
    <source>
        <strain evidence="1 2">JCM 31185</strain>
    </source>
</reference>
<name>A0ABQ5JQ96_9LACO</name>
<comment type="caution">
    <text evidence="1">The sequence shown here is derived from an EMBL/GenBank/DDBJ whole genome shotgun (WGS) entry which is preliminary data.</text>
</comment>
<gene>
    <name evidence="1" type="ORF">JCM31185_18020</name>
</gene>
<dbReference type="Proteomes" id="UP001628078">
    <property type="component" value="Unassembled WGS sequence"/>
</dbReference>
<keyword evidence="2" id="KW-1185">Reference proteome</keyword>
<proteinExistence type="predicted"/>
<evidence type="ECO:0000313" key="1">
    <source>
        <dbReference type="EMBL" id="GKT06515.1"/>
    </source>
</evidence>
<accession>A0ABQ5JQ96</accession>
<dbReference type="EMBL" id="BQXO01000006">
    <property type="protein sequence ID" value="GKT06515.1"/>
    <property type="molecule type" value="Genomic_DNA"/>
</dbReference>
<organism evidence="1 2">
    <name type="scientific">Furfurilactobacillus curtus</name>
    <dbReference type="NCBI Taxonomy" id="1746200"/>
    <lineage>
        <taxon>Bacteria</taxon>
        <taxon>Bacillati</taxon>
        <taxon>Bacillota</taxon>
        <taxon>Bacilli</taxon>
        <taxon>Lactobacillales</taxon>
        <taxon>Lactobacillaceae</taxon>
        <taxon>Furfurilactobacillus</taxon>
    </lineage>
</organism>